<name>A0A9D4DKH1_DREPO</name>
<organism evidence="1 2">
    <name type="scientific">Dreissena polymorpha</name>
    <name type="common">Zebra mussel</name>
    <name type="synonym">Mytilus polymorpha</name>
    <dbReference type="NCBI Taxonomy" id="45954"/>
    <lineage>
        <taxon>Eukaryota</taxon>
        <taxon>Metazoa</taxon>
        <taxon>Spiralia</taxon>
        <taxon>Lophotrochozoa</taxon>
        <taxon>Mollusca</taxon>
        <taxon>Bivalvia</taxon>
        <taxon>Autobranchia</taxon>
        <taxon>Heteroconchia</taxon>
        <taxon>Euheterodonta</taxon>
        <taxon>Imparidentia</taxon>
        <taxon>Neoheterodontei</taxon>
        <taxon>Myida</taxon>
        <taxon>Dreissenoidea</taxon>
        <taxon>Dreissenidae</taxon>
        <taxon>Dreissena</taxon>
    </lineage>
</organism>
<sequence>MTDKIRLKRTISCTSTVFMFCLYEVGNRRSAAPVSKCGGRLLIMSAATSSTMSSVERPPPDEALAWRWAESIVVAAIFHDPRPTIWWTDIRTDRRTYGRTDGHWAGAKNTVKTQS</sequence>
<gene>
    <name evidence="1" type="ORF">DPMN_184668</name>
</gene>
<keyword evidence="2" id="KW-1185">Reference proteome</keyword>
<protein>
    <submittedName>
        <fullName evidence="1">Uncharacterized protein</fullName>
    </submittedName>
</protein>
<reference evidence="1" key="2">
    <citation type="submission" date="2020-11" db="EMBL/GenBank/DDBJ databases">
        <authorList>
            <person name="McCartney M.A."/>
            <person name="Auch B."/>
            <person name="Kono T."/>
            <person name="Mallez S."/>
            <person name="Becker A."/>
            <person name="Gohl D.M."/>
            <person name="Silverstein K.A.T."/>
            <person name="Koren S."/>
            <person name="Bechman K.B."/>
            <person name="Herman A."/>
            <person name="Abrahante J.E."/>
            <person name="Garbe J."/>
        </authorList>
    </citation>
    <scope>NUCLEOTIDE SEQUENCE</scope>
    <source>
        <strain evidence="1">Duluth1</strain>
        <tissue evidence="1">Whole animal</tissue>
    </source>
</reference>
<comment type="caution">
    <text evidence="1">The sequence shown here is derived from an EMBL/GenBank/DDBJ whole genome shotgun (WGS) entry which is preliminary data.</text>
</comment>
<evidence type="ECO:0000313" key="2">
    <source>
        <dbReference type="Proteomes" id="UP000828390"/>
    </source>
</evidence>
<dbReference type="AlphaFoldDB" id="A0A9D4DKH1"/>
<dbReference type="EMBL" id="JAIWYP010000010">
    <property type="protein sequence ID" value="KAH3750150.1"/>
    <property type="molecule type" value="Genomic_DNA"/>
</dbReference>
<proteinExistence type="predicted"/>
<evidence type="ECO:0000313" key="1">
    <source>
        <dbReference type="EMBL" id="KAH3750150.1"/>
    </source>
</evidence>
<reference evidence="1" key="1">
    <citation type="journal article" date="2019" name="bioRxiv">
        <title>The Genome of the Zebra Mussel, Dreissena polymorpha: A Resource for Invasive Species Research.</title>
        <authorList>
            <person name="McCartney M.A."/>
            <person name="Auch B."/>
            <person name="Kono T."/>
            <person name="Mallez S."/>
            <person name="Zhang Y."/>
            <person name="Obille A."/>
            <person name="Becker A."/>
            <person name="Abrahante J.E."/>
            <person name="Garbe J."/>
            <person name="Badalamenti J.P."/>
            <person name="Herman A."/>
            <person name="Mangelson H."/>
            <person name="Liachko I."/>
            <person name="Sullivan S."/>
            <person name="Sone E.D."/>
            <person name="Koren S."/>
            <person name="Silverstein K.A.T."/>
            <person name="Beckman K.B."/>
            <person name="Gohl D.M."/>
        </authorList>
    </citation>
    <scope>NUCLEOTIDE SEQUENCE</scope>
    <source>
        <strain evidence="1">Duluth1</strain>
        <tissue evidence="1">Whole animal</tissue>
    </source>
</reference>
<accession>A0A9D4DKH1</accession>
<dbReference type="Proteomes" id="UP000828390">
    <property type="component" value="Unassembled WGS sequence"/>
</dbReference>